<dbReference type="Proteomes" id="UP000198860">
    <property type="component" value="Unassembled WGS sequence"/>
</dbReference>
<dbReference type="OrthoDB" id="9802241at2"/>
<evidence type="ECO:0000313" key="8">
    <source>
        <dbReference type="Proteomes" id="UP000198860"/>
    </source>
</evidence>
<sequence length="392" mass="44108">MRIEQYIENKKRKHDGPICAYVYDLGQLRKHVDTLKSSLPDFCRLFYAVKANPDPRILGTLATMVDGFEVASGGELKKVPHNNPVLFGAPAKKQAEIEEAIDAGVEAINVESFHDLNRIEWLSKQKDVVTPILIRVNLSRDVPESHHMMSGVPTQFGVDERDVPEILKKALQMNHVSVQGFHFHAMSNNLNAEAHMQFVAMCLEKAKSWRNHFGLEIRTVDIGGGIGINYWDPDVGFEWDTFASGLHQLEAQMDGLSLVLELGRFMTAAAGSYVTEVLDVKANHDHHFALIRGGSHHLRLPAAWKMSHPFRIHPVEGWGAPYERPGMKKAEVTIAGELCTPNDVLVKSEYVEELRAGDVVIFDYAGAYAWTISHHEFLSHPEPEFIYLDEKK</sequence>
<feature type="domain" description="Orn/DAP/Arg decarboxylase 2 N-terminal" evidence="6">
    <location>
        <begin position="26"/>
        <end position="268"/>
    </location>
</feature>
<dbReference type="PRINTS" id="PR01179">
    <property type="entry name" value="ODADCRBXLASE"/>
</dbReference>
<evidence type="ECO:0000259" key="5">
    <source>
        <dbReference type="Pfam" id="PF00278"/>
    </source>
</evidence>
<dbReference type="InterPro" id="IPR022644">
    <property type="entry name" value="De-COase2_N"/>
</dbReference>
<organism evidence="7 8">
    <name type="scientific">Halobacillus aidingensis</name>
    <dbReference type="NCBI Taxonomy" id="240303"/>
    <lineage>
        <taxon>Bacteria</taxon>
        <taxon>Bacillati</taxon>
        <taxon>Bacillota</taxon>
        <taxon>Bacilli</taxon>
        <taxon>Bacillales</taxon>
        <taxon>Bacillaceae</taxon>
        <taxon>Halobacillus</taxon>
    </lineage>
</organism>
<comment type="cofactor">
    <cofactor evidence="1 3">
        <name>pyridoxal 5'-phosphate</name>
        <dbReference type="ChEBI" id="CHEBI:597326"/>
    </cofactor>
</comment>
<evidence type="ECO:0000259" key="6">
    <source>
        <dbReference type="Pfam" id="PF02784"/>
    </source>
</evidence>
<reference evidence="8" key="1">
    <citation type="submission" date="2016-10" db="EMBL/GenBank/DDBJ databases">
        <authorList>
            <person name="Varghese N."/>
            <person name="Submissions S."/>
        </authorList>
    </citation>
    <scope>NUCLEOTIDE SEQUENCE [LARGE SCALE GENOMIC DNA]</scope>
    <source>
        <strain evidence="8">CGMCC 1.3703</strain>
    </source>
</reference>
<dbReference type="PANTHER" id="PTHR43727:SF2">
    <property type="entry name" value="GROUP IV DECARBOXYLASE"/>
    <property type="match status" value="1"/>
</dbReference>
<keyword evidence="8" id="KW-1185">Reference proteome</keyword>
<dbReference type="RefSeq" id="WP_089650829.1">
    <property type="nucleotide sequence ID" value="NZ_FNIZ01000002.1"/>
</dbReference>
<protein>
    <submittedName>
        <fullName evidence="7">Diaminopimelate decarboxylase</fullName>
    </submittedName>
</protein>
<comment type="similarity">
    <text evidence="4">Belongs to the Orn/Lys/Arg decarboxylase class-II family.</text>
</comment>
<dbReference type="InterPro" id="IPR022657">
    <property type="entry name" value="De-COase2_CS"/>
</dbReference>
<dbReference type="InterPro" id="IPR022643">
    <property type="entry name" value="De-COase2_C"/>
</dbReference>
<dbReference type="CDD" id="cd06843">
    <property type="entry name" value="PLPDE_III_PvsE_like"/>
    <property type="match status" value="1"/>
</dbReference>
<dbReference type="SUPFAM" id="SSF50621">
    <property type="entry name" value="Alanine racemase C-terminal domain-like"/>
    <property type="match status" value="1"/>
</dbReference>
<feature type="domain" description="Orn/DAP/Arg decarboxylase 2 C-terminal" evidence="5">
    <location>
        <begin position="21"/>
        <end position="366"/>
    </location>
</feature>
<evidence type="ECO:0000256" key="1">
    <source>
        <dbReference type="ARBA" id="ARBA00001933"/>
    </source>
</evidence>
<dbReference type="EMBL" id="FNIZ01000002">
    <property type="protein sequence ID" value="SDN95105.1"/>
    <property type="molecule type" value="Genomic_DNA"/>
</dbReference>
<gene>
    <name evidence="7" type="ORF">SAMN05421677_10235</name>
</gene>
<dbReference type="GO" id="GO:0008836">
    <property type="term" value="F:diaminopimelate decarboxylase activity"/>
    <property type="evidence" value="ECO:0007669"/>
    <property type="project" value="TreeGrafter"/>
</dbReference>
<dbReference type="Pfam" id="PF00278">
    <property type="entry name" value="Orn_DAP_Arg_deC"/>
    <property type="match status" value="1"/>
</dbReference>
<name>A0A1H0FK80_HALAD</name>
<evidence type="ECO:0000256" key="4">
    <source>
        <dbReference type="RuleBase" id="RU003737"/>
    </source>
</evidence>
<dbReference type="InterPro" id="IPR000183">
    <property type="entry name" value="Orn/DAP/Arg_de-COase"/>
</dbReference>
<dbReference type="GO" id="GO:0009089">
    <property type="term" value="P:lysine biosynthetic process via diaminopimelate"/>
    <property type="evidence" value="ECO:0007669"/>
    <property type="project" value="TreeGrafter"/>
</dbReference>
<dbReference type="Pfam" id="PF02784">
    <property type="entry name" value="Orn_Arg_deC_N"/>
    <property type="match status" value="1"/>
</dbReference>
<evidence type="ECO:0000313" key="7">
    <source>
        <dbReference type="EMBL" id="SDN95105.1"/>
    </source>
</evidence>
<dbReference type="PROSITE" id="PS00879">
    <property type="entry name" value="ODR_DC_2_2"/>
    <property type="match status" value="1"/>
</dbReference>
<keyword evidence="2 3" id="KW-0663">Pyridoxal phosphate</keyword>
<feature type="active site" description="Proton donor" evidence="3">
    <location>
        <position position="339"/>
    </location>
</feature>
<proteinExistence type="inferred from homology"/>
<dbReference type="AlphaFoldDB" id="A0A1H0FK80"/>
<evidence type="ECO:0000256" key="2">
    <source>
        <dbReference type="ARBA" id="ARBA00022898"/>
    </source>
</evidence>
<dbReference type="PANTHER" id="PTHR43727">
    <property type="entry name" value="DIAMINOPIMELATE DECARBOXYLASE"/>
    <property type="match status" value="1"/>
</dbReference>
<dbReference type="InterPro" id="IPR009006">
    <property type="entry name" value="Ala_racemase/Decarboxylase_C"/>
</dbReference>
<dbReference type="InterPro" id="IPR029066">
    <property type="entry name" value="PLP-binding_barrel"/>
</dbReference>
<accession>A0A1H0FK80</accession>
<dbReference type="Gene3D" id="2.40.37.10">
    <property type="entry name" value="Lyase, Ornithine Decarboxylase, Chain A, domain 1"/>
    <property type="match status" value="1"/>
</dbReference>
<dbReference type="SUPFAM" id="SSF51419">
    <property type="entry name" value="PLP-binding barrel"/>
    <property type="match status" value="1"/>
</dbReference>
<dbReference type="STRING" id="240303.SAMN05421677_10235"/>
<dbReference type="Gene3D" id="3.20.20.10">
    <property type="entry name" value="Alanine racemase"/>
    <property type="match status" value="1"/>
</dbReference>
<feature type="modified residue" description="N6-(pyridoxal phosphate)lysine" evidence="3">
    <location>
        <position position="50"/>
    </location>
</feature>
<evidence type="ECO:0000256" key="3">
    <source>
        <dbReference type="PIRSR" id="PIRSR600183-50"/>
    </source>
</evidence>